<dbReference type="InterPro" id="IPR012677">
    <property type="entry name" value="Nucleotide-bd_a/b_plait_sf"/>
</dbReference>
<reference evidence="5" key="1">
    <citation type="journal article" date="2015" name="Nat. Plants">
        <title>Genome expansion of Arabis alpina linked with retrotransposition and reduced symmetric DNA methylation.</title>
        <authorList>
            <person name="Willing E.M."/>
            <person name="Rawat V."/>
            <person name="Mandakova T."/>
            <person name="Maumus F."/>
            <person name="James G.V."/>
            <person name="Nordstroem K.J."/>
            <person name="Becker C."/>
            <person name="Warthmann N."/>
            <person name="Chica C."/>
            <person name="Szarzynska B."/>
            <person name="Zytnicki M."/>
            <person name="Albani M.C."/>
            <person name="Kiefer C."/>
            <person name="Bergonzi S."/>
            <person name="Castaings L."/>
            <person name="Mateos J.L."/>
            <person name="Berns M.C."/>
            <person name="Bujdoso N."/>
            <person name="Piofczyk T."/>
            <person name="de Lorenzo L."/>
            <person name="Barrero-Sicilia C."/>
            <person name="Mateos I."/>
            <person name="Piednoel M."/>
            <person name="Hagmann J."/>
            <person name="Chen-Min-Tao R."/>
            <person name="Iglesias-Fernandez R."/>
            <person name="Schuster S.C."/>
            <person name="Alonso-Blanco C."/>
            <person name="Roudier F."/>
            <person name="Carbonero P."/>
            <person name="Paz-Ares J."/>
            <person name="Davis S.J."/>
            <person name="Pecinka A."/>
            <person name="Quesneville H."/>
            <person name="Colot V."/>
            <person name="Lysak M.A."/>
            <person name="Weigel D."/>
            <person name="Coupland G."/>
            <person name="Schneeberger K."/>
        </authorList>
    </citation>
    <scope>NUCLEOTIDE SEQUENCE [LARGE SCALE GENOMIC DNA]</scope>
    <source>
        <strain evidence="5">cv. Pajares</strain>
    </source>
</reference>
<evidence type="ECO:0000256" key="3">
    <source>
        <dbReference type="ARBA" id="ARBA00023187"/>
    </source>
</evidence>
<name>A0A087GK86_ARAAL</name>
<dbReference type="SUPFAM" id="SSF54928">
    <property type="entry name" value="RNA-binding domain, RBD"/>
    <property type="match status" value="1"/>
</dbReference>
<gene>
    <name evidence="4" type="ordered locus">AALP_Aa7g242100</name>
</gene>
<dbReference type="PANTHER" id="PTHR23139">
    <property type="entry name" value="RNA-BINDING PROTEIN"/>
    <property type="match status" value="1"/>
</dbReference>
<sequence>AGATTVVCLTQVVAEDELRDDEMFEVIMEDMRQEGLKFGALTNVVIPRPSPTREPVPGLGKVFLKYADIESSLGAIMGMKGRKFSGNEVVAVFYPEDKFDQGDYGA</sequence>
<evidence type="ECO:0000256" key="2">
    <source>
        <dbReference type="ARBA" id="ARBA00022884"/>
    </source>
</evidence>
<dbReference type="AlphaFoldDB" id="A0A087GK86"/>
<dbReference type="FunFam" id="3.30.70.330:FF:000225">
    <property type="entry name" value="U2 snRNP auxiliary factor large subunit"/>
    <property type="match status" value="1"/>
</dbReference>
<accession>A0A087GK86</accession>
<dbReference type="InterPro" id="IPR035979">
    <property type="entry name" value="RBD_domain_sf"/>
</dbReference>
<keyword evidence="2" id="KW-0694">RNA-binding</keyword>
<evidence type="ECO:0008006" key="6">
    <source>
        <dbReference type="Google" id="ProtNLM"/>
    </source>
</evidence>
<organism evidence="4 5">
    <name type="scientific">Arabis alpina</name>
    <name type="common">Alpine rock-cress</name>
    <dbReference type="NCBI Taxonomy" id="50452"/>
    <lineage>
        <taxon>Eukaryota</taxon>
        <taxon>Viridiplantae</taxon>
        <taxon>Streptophyta</taxon>
        <taxon>Embryophyta</taxon>
        <taxon>Tracheophyta</taxon>
        <taxon>Spermatophyta</taxon>
        <taxon>Magnoliopsida</taxon>
        <taxon>eudicotyledons</taxon>
        <taxon>Gunneridae</taxon>
        <taxon>Pentapetalae</taxon>
        <taxon>rosids</taxon>
        <taxon>malvids</taxon>
        <taxon>Brassicales</taxon>
        <taxon>Brassicaceae</taxon>
        <taxon>Arabideae</taxon>
        <taxon>Arabis</taxon>
    </lineage>
</organism>
<dbReference type="GO" id="GO:0006397">
    <property type="term" value="P:mRNA processing"/>
    <property type="evidence" value="ECO:0007669"/>
    <property type="project" value="UniProtKB-KW"/>
</dbReference>
<evidence type="ECO:0000313" key="5">
    <source>
        <dbReference type="Proteomes" id="UP000029120"/>
    </source>
</evidence>
<dbReference type="Gramene" id="KFK30288">
    <property type="protein sequence ID" value="KFK30288"/>
    <property type="gene ID" value="AALP_AA7G242100"/>
</dbReference>
<evidence type="ECO:0000256" key="1">
    <source>
        <dbReference type="ARBA" id="ARBA00022664"/>
    </source>
</evidence>
<dbReference type="OrthoDB" id="10266058at2759"/>
<dbReference type="CDD" id="cd12232">
    <property type="entry name" value="RRM3_U2AF65"/>
    <property type="match status" value="1"/>
</dbReference>
<dbReference type="OMA" id="DIMEDMS"/>
<protein>
    <recommendedName>
        <fullName evidence="6">RRM domain-containing protein</fullName>
    </recommendedName>
</protein>
<dbReference type="Gene3D" id="3.30.70.330">
    <property type="match status" value="1"/>
</dbReference>
<proteinExistence type="predicted"/>
<dbReference type="GO" id="GO:0003723">
    <property type="term" value="F:RNA binding"/>
    <property type="evidence" value="ECO:0007669"/>
    <property type="project" value="UniProtKB-KW"/>
</dbReference>
<feature type="non-terminal residue" evidence="4">
    <location>
        <position position="1"/>
    </location>
</feature>
<dbReference type="Proteomes" id="UP000029120">
    <property type="component" value="Chromosome 7"/>
</dbReference>
<keyword evidence="5" id="KW-1185">Reference proteome</keyword>
<keyword evidence="3" id="KW-0508">mRNA splicing</keyword>
<evidence type="ECO:0000313" key="4">
    <source>
        <dbReference type="EMBL" id="KFK30288.1"/>
    </source>
</evidence>
<keyword evidence="1" id="KW-0507">mRNA processing</keyword>
<dbReference type="GO" id="GO:0008380">
    <property type="term" value="P:RNA splicing"/>
    <property type="evidence" value="ECO:0007669"/>
    <property type="project" value="UniProtKB-KW"/>
</dbReference>
<dbReference type="eggNOG" id="KOG0120">
    <property type="taxonomic scope" value="Eukaryota"/>
</dbReference>
<dbReference type="EMBL" id="CM002875">
    <property type="protein sequence ID" value="KFK30288.1"/>
    <property type="molecule type" value="Genomic_DNA"/>
</dbReference>